<evidence type="ECO:0000313" key="3">
    <source>
        <dbReference type="EMBL" id="SPT69242.1"/>
    </source>
</evidence>
<keyword evidence="1" id="KW-0472">Membrane</keyword>
<dbReference type="Proteomes" id="UP000250086">
    <property type="component" value="Unassembled WGS sequence"/>
</dbReference>
<dbReference type="AlphaFoldDB" id="A0A2X0WRN9"/>
<dbReference type="Pfam" id="PF00899">
    <property type="entry name" value="ThiF"/>
    <property type="match status" value="1"/>
</dbReference>
<name>A0A2X0WRN9_9GAMM</name>
<dbReference type="InterPro" id="IPR045886">
    <property type="entry name" value="ThiF/MoeB/HesA"/>
</dbReference>
<feature type="transmembrane region" description="Helical" evidence="1">
    <location>
        <begin position="217"/>
        <end position="239"/>
    </location>
</feature>
<dbReference type="CDD" id="cd00755">
    <property type="entry name" value="YgdL_like"/>
    <property type="match status" value="1"/>
</dbReference>
<dbReference type="EMBL" id="UAPV01000001">
    <property type="protein sequence ID" value="SPT69242.1"/>
    <property type="molecule type" value="Genomic_DNA"/>
</dbReference>
<dbReference type="RefSeq" id="WP_113743426.1">
    <property type="nucleotide sequence ID" value="NZ_UAPV01000001.1"/>
</dbReference>
<gene>
    <name evidence="3" type="primary">moeB</name>
    <name evidence="3" type="ORF">NCTC13093_00606</name>
</gene>
<dbReference type="GO" id="GO:0061504">
    <property type="term" value="P:cyclic threonylcarbamoyladenosine biosynthetic process"/>
    <property type="evidence" value="ECO:0007669"/>
    <property type="project" value="TreeGrafter"/>
</dbReference>
<reference evidence="3 4" key="1">
    <citation type="submission" date="2018-06" db="EMBL/GenBank/DDBJ databases">
        <authorList>
            <consortium name="Pathogen Informatics"/>
            <person name="Doyle S."/>
        </authorList>
    </citation>
    <scope>NUCLEOTIDE SEQUENCE [LARGE SCALE GENOMIC DNA]</scope>
    <source>
        <strain evidence="3 4">NCTC13093</strain>
    </source>
</reference>
<dbReference type="PANTHER" id="PTHR43267">
    <property type="entry name" value="TRNA THREONYLCARBAMOYLADENOSINE DEHYDRATASE"/>
    <property type="match status" value="1"/>
</dbReference>
<dbReference type="GO" id="GO:0008641">
    <property type="term" value="F:ubiquitin-like modifier activating enzyme activity"/>
    <property type="evidence" value="ECO:0007669"/>
    <property type="project" value="InterPro"/>
</dbReference>
<dbReference type="SUPFAM" id="SSF69572">
    <property type="entry name" value="Activating enzymes of the ubiquitin-like proteins"/>
    <property type="match status" value="1"/>
</dbReference>
<dbReference type="PANTHER" id="PTHR43267:SF1">
    <property type="entry name" value="TRNA THREONYLCARBAMOYLADENOSINE DEHYDRATASE"/>
    <property type="match status" value="1"/>
</dbReference>
<keyword evidence="3" id="KW-0548">Nucleotidyltransferase</keyword>
<dbReference type="EC" id="2.7.7.80" evidence="3"/>
<proteinExistence type="predicted"/>
<feature type="domain" description="THIF-type NAD/FAD binding fold" evidence="2">
    <location>
        <begin position="13"/>
        <end position="153"/>
    </location>
</feature>
<keyword evidence="1" id="KW-0812">Transmembrane</keyword>
<dbReference type="GO" id="GO:0061605">
    <property type="term" value="F:molybdopterin-synthase adenylyltransferase activity"/>
    <property type="evidence" value="ECO:0007669"/>
    <property type="project" value="UniProtKB-EC"/>
</dbReference>
<keyword evidence="1" id="KW-1133">Transmembrane helix</keyword>
<keyword evidence="3" id="KW-0808">Transferase</keyword>
<evidence type="ECO:0000256" key="1">
    <source>
        <dbReference type="SAM" id="Phobius"/>
    </source>
</evidence>
<evidence type="ECO:0000313" key="4">
    <source>
        <dbReference type="Proteomes" id="UP000250086"/>
    </source>
</evidence>
<dbReference type="InterPro" id="IPR035985">
    <property type="entry name" value="Ubiquitin-activating_enz"/>
</dbReference>
<evidence type="ECO:0000259" key="2">
    <source>
        <dbReference type="Pfam" id="PF00899"/>
    </source>
</evidence>
<organism evidence="3 4">
    <name type="scientific">Anaerobiospirillum thomasii</name>
    <dbReference type="NCBI Taxonomy" id="179995"/>
    <lineage>
        <taxon>Bacteria</taxon>
        <taxon>Pseudomonadati</taxon>
        <taxon>Pseudomonadota</taxon>
        <taxon>Gammaproteobacteria</taxon>
        <taxon>Aeromonadales</taxon>
        <taxon>Succinivibrionaceae</taxon>
        <taxon>Anaerobiospirillum</taxon>
    </lineage>
</organism>
<dbReference type="Gene3D" id="3.40.50.720">
    <property type="entry name" value="NAD(P)-binding Rossmann-like Domain"/>
    <property type="match status" value="1"/>
</dbReference>
<dbReference type="GO" id="GO:0061503">
    <property type="term" value="F:tRNA threonylcarbamoyladenosine dehydratase"/>
    <property type="evidence" value="ECO:0007669"/>
    <property type="project" value="TreeGrafter"/>
</dbReference>
<keyword evidence="4" id="KW-1185">Reference proteome</keyword>
<dbReference type="InterPro" id="IPR000594">
    <property type="entry name" value="ThiF_NAD_FAD-bd"/>
</dbReference>
<protein>
    <submittedName>
        <fullName evidence="3">Molybdopterin-synthase adenylyltransferase</fullName>
        <ecNumber evidence="3">2.7.7.80</ecNumber>
    </submittedName>
</protein>
<sequence>MTENNVRFRGIRALYGLDGFDKLQKAHVLVIGVGGIGSWLTEALCRSGVGRLTLIDPDVIEIGNSNRQLHTTSKTLGQNKAKTLAARLKEINPNLEVDTIDTYLTTDNVEATLQNAPHFVCEAIDDIAAKACVVNFLKHSGRIFISAGGAGGRIDPSRLKITDIAEAKGDALIARLRTELRRKYNFPKNGKKMGVFCTYSDEKPTYSAKILQLNEGLPVFGASMAVTASAGLLLASYMLKKIVEEA</sequence>
<accession>A0A2X0WRN9</accession>